<dbReference type="Proteomes" id="UP000231586">
    <property type="component" value="Unassembled WGS sequence"/>
</dbReference>
<dbReference type="OrthoDB" id="7945987at2"/>
<dbReference type="InterPro" id="IPR036390">
    <property type="entry name" value="WH_DNA-bd_sf"/>
</dbReference>
<dbReference type="EMBL" id="PGTZ01000006">
    <property type="protein sequence ID" value="PJI94772.1"/>
    <property type="molecule type" value="Genomic_DNA"/>
</dbReference>
<name>A0A2M8WV08_9MICO</name>
<dbReference type="InterPro" id="IPR001845">
    <property type="entry name" value="HTH_ArsR_DNA-bd_dom"/>
</dbReference>
<dbReference type="InterPro" id="IPR036388">
    <property type="entry name" value="WH-like_DNA-bd_sf"/>
</dbReference>
<organism evidence="3 4">
    <name type="scientific">Luteimicrobium subarcticum</name>
    <dbReference type="NCBI Taxonomy" id="620910"/>
    <lineage>
        <taxon>Bacteria</taxon>
        <taxon>Bacillati</taxon>
        <taxon>Actinomycetota</taxon>
        <taxon>Actinomycetes</taxon>
        <taxon>Micrococcales</taxon>
        <taxon>Luteimicrobium</taxon>
    </lineage>
</organism>
<dbReference type="RefSeq" id="WP_100348734.1">
    <property type="nucleotide sequence ID" value="NZ_PGTZ01000006.1"/>
</dbReference>
<evidence type="ECO:0000259" key="2">
    <source>
        <dbReference type="Pfam" id="PF01022"/>
    </source>
</evidence>
<feature type="domain" description="HTH arsR-type" evidence="2">
    <location>
        <begin position="32"/>
        <end position="72"/>
    </location>
</feature>
<dbReference type="Pfam" id="PF01022">
    <property type="entry name" value="HTH_5"/>
    <property type="match status" value="1"/>
</dbReference>
<reference evidence="3 4" key="1">
    <citation type="submission" date="2017-11" db="EMBL/GenBank/DDBJ databases">
        <title>Genomic Encyclopedia of Archaeal and Bacterial Type Strains, Phase II (KMG-II): From Individual Species to Whole Genera.</title>
        <authorList>
            <person name="Goeker M."/>
        </authorList>
    </citation>
    <scope>NUCLEOTIDE SEQUENCE [LARGE SCALE GENOMIC DNA]</scope>
    <source>
        <strain evidence="3 4">DSM 22413</strain>
    </source>
</reference>
<keyword evidence="4" id="KW-1185">Reference proteome</keyword>
<evidence type="ECO:0000313" key="3">
    <source>
        <dbReference type="EMBL" id="PJI94772.1"/>
    </source>
</evidence>
<dbReference type="Gene3D" id="1.10.10.10">
    <property type="entry name" value="Winged helix-like DNA-binding domain superfamily/Winged helix DNA-binding domain"/>
    <property type="match status" value="1"/>
</dbReference>
<evidence type="ECO:0000256" key="1">
    <source>
        <dbReference type="SAM" id="MobiDB-lite"/>
    </source>
</evidence>
<dbReference type="GO" id="GO:0003700">
    <property type="term" value="F:DNA-binding transcription factor activity"/>
    <property type="evidence" value="ECO:0007669"/>
    <property type="project" value="InterPro"/>
</dbReference>
<protein>
    <submittedName>
        <fullName evidence="3">Helix-turn-helix protein</fullName>
    </submittedName>
</protein>
<feature type="region of interest" description="Disordered" evidence="1">
    <location>
        <begin position="1"/>
        <end position="20"/>
    </location>
</feature>
<proteinExistence type="predicted"/>
<gene>
    <name evidence="3" type="ORF">CLV34_0619</name>
</gene>
<dbReference type="SUPFAM" id="SSF46785">
    <property type="entry name" value="Winged helix' DNA-binding domain"/>
    <property type="match status" value="1"/>
</dbReference>
<comment type="caution">
    <text evidence="3">The sequence shown here is derived from an EMBL/GenBank/DDBJ whole genome shotgun (WGS) entry which is preliminary data.</text>
</comment>
<evidence type="ECO:0000313" key="4">
    <source>
        <dbReference type="Proteomes" id="UP000231586"/>
    </source>
</evidence>
<accession>A0A2M8WV08</accession>
<sequence length="180" mass="19785">MTPRWQEELLGPLPDPPVDPDADARALASTLRLRILRLCLDEPRSNREIAAALGRNPGSTLHHVRTLVDRGFLAPLPVRRGVRGSREVPYLATGRSWRTPVAPGDPSLVRTFVDEIGEARPDDVAVVRLGLTLTPAARAELDQRVSALLQEYADRAPDPGGEPVAVFYASYDDAQRRRLA</sequence>
<dbReference type="AlphaFoldDB" id="A0A2M8WV08"/>